<evidence type="ECO:0000256" key="1">
    <source>
        <dbReference type="SAM" id="Phobius"/>
    </source>
</evidence>
<accession>A0ABP0JB64</accession>
<keyword evidence="1" id="KW-0812">Transmembrane</keyword>
<organism evidence="2 3">
    <name type="scientific">Durusdinium trenchii</name>
    <dbReference type="NCBI Taxonomy" id="1381693"/>
    <lineage>
        <taxon>Eukaryota</taxon>
        <taxon>Sar</taxon>
        <taxon>Alveolata</taxon>
        <taxon>Dinophyceae</taxon>
        <taxon>Suessiales</taxon>
        <taxon>Symbiodiniaceae</taxon>
        <taxon>Durusdinium</taxon>
    </lineage>
</organism>
<feature type="transmembrane region" description="Helical" evidence="1">
    <location>
        <begin position="12"/>
        <end position="32"/>
    </location>
</feature>
<dbReference type="Proteomes" id="UP001642484">
    <property type="component" value="Unassembled WGS sequence"/>
</dbReference>
<dbReference type="EMBL" id="CAXAMN010004903">
    <property type="protein sequence ID" value="CAK9011540.1"/>
    <property type="molecule type" value="Genomic_DNA"/>
</dbReference>
<comment type="caution">
    <text evidence="2">The sequence shown here is derived from an EMBL/GenBank/DDBJ whole genome shotgun (WGS) entry which is preliminary data.</text>
</comment>
<keyword evidence="1" id="KW-0472">Membrane</keyword>
<keyword evidence="1" id="KW-1133">Transmembrane helix</keyword>
<keyword evidence="3" id="KW-1185">Reference proteome</keyword>
<reference evidence="2 3" key="1">
    <citation type="submission" date="2024-02" db="EMBL/GenBank/DDBJ databases">
        <authorList>
            <person name="Chen Y."/>
            <person name="Shah S."/>
            <person name="Dougan E. K."/>
            <person name="Thang M."/>
            <person name="Chan C."/>
        </authorList>
    </citation>
    <scope>NUCLEOTIDE SEQUENCE [LARGE SCALE GENOMIC DNA]</scope>
</reference>
<name>A0ABP0JB64_9DINO</name>
<evidence type="ECO:0000313" key="3">
    <source>
        <dbReference type="Proteomes" id="UP001642484"/>
    </source>
</evidence>
<protein>
    <submittedName>
        <fullName evidence="2">Uncharacterized protein</fullName>
    </submittedName>
</protein>
<gene>
    <name evidence="2" type="ORF">CCMP2556_LOCUS10501</name>
</gene>
<evidence type="ECO:0000313" key="2">
    <source>
        <dbReference type="EMBL" id="CAK9011540.1"/>
    </source>
</evidence>
<sequence>MARPRRRLRPACFVRVVTVGAAIATIALSQNWRHIGQGSQEASVLSAAFSEVAGQARKSSPADVRPEEQSLTNEDWWESDFENHIEQVSPVEYQLHAGAGASHPGELHLNAAGRIAKGRWATPDEWQLEYQKRLPSLAPKLWGWHPSFRSSLAKRSYGASLRWSKALLREGKETQPDGTGLDVNLETAMQAPRDSKAEKEWEQRAEVVFGPRAQAKYLNFSLPVGIKVGTVISSKRQEGDSAENGVSSRAPTIYADISWPGLNELQGWLVEAQTLHRRLGAWTGQMRRGWRSKEVPDPKTDWSLQHFQQYRPFRLPSFVGDSMASASSFLQGSFSRLLERSPYHQIPRPAPRPAVIPATKLRIGSGGPGALLGLQSAQSGLGGSGFDGVVEVSKLGWGAKMAVALGVADEGFGQPRYAITASGAWHNKTSILHELKWMLAEGQWAGITFQNGGPGRPPRINAAVELVR</sequence>
<proteinExistence type="predicted"/>